<dbReference type="PANTHER" id="PTHR47306">
    <property type="entry name" value="SI:CH211-178J18.4-RELATED"/>
    <property type="match status" value="1"/>
</dbReference>
<dbReference type="PROSITE" id="PS50280">
    <property type="entry name" value="SET"/>
    <property type="match status" value="1"/>
</dbReference>
<evidence type="ECO:0000259" key="2">
    <source>
        <dbReference type="PROSITE" id="PS50280"/>
    </source>
</evidence>
<dbReference type="AlphaFoldDB" id="A0AAW2AWE8"/>
<dbReference type="InterPro" id="IPR046341">
    <property type="entry name" value="SET_dom_sf"/>
</dbReference>
<name>A0AAW2AWE8_CULAL</name>
<feature type="region of interest" description="Disordered" evidence="1">
    <location>
        <begin position="294"/>
        <end position="323"/>
    </location>
</feature>
<comment type="caution">
    <text evidence="3">The sequence shown here is derived from an EMBL/GenBank/DDBJ whole genome shotgun (WGS) entry which is preliminary data.</text>
</comment>
<reference evidence="3 4" key="1">
    <citation type="submission" date="2024-05" db="EMBL/GenBank/DDBJ databases">
        <title>A high-quality chromosomal-level genome assembly of Topmouth culter (Culter alburnus).</title>
        <authorList>
            <person name="Zhao H."/>
        </authorList>
    </citation>
    <scope>NUCLEOTIDE SEQUENCE [LARGE SCALE GENOMIC DNA]</scope>
    <source>
        <strain evidence="3">CATC2023</strain>
        <tissue evidence="3">Muscle</tissue>
    </source>
</reference>
<dbReference type="CDD" id="cd10528">
    <property type="entry name" value="SET_SETD8"/>
    <property type="match status" value="1"/>
</dbReference>
<evidence type="ECO:0000256" key="1">
    <source>
        <dbReference type="SAM" id="MobiDB-lite"/>
    </source>
</evidence>
<evidence type="ECO:0000313" key="4">
    <source>
        <dbReference type="Proteomes" id="UP001479290"/>
    </source>
</evidence>
<dbReference type="Gene3D" id="2.170.270.10">
    <property type="entry name" value="SET domain"/>
    <property type="match status" value="1"/>
</dbReference>
<accession>A0AAW2AWE8</accession>
<dbReference type="SUPFAM" id="SSF82199">
    <property type="entry name" value="SET domain"/>
    <property type="match status" value="1"/>
</dbReference>
<feature type="domain" description="SET" evidence="2">
    <location>
        <begin position="434"/>
        <end position="564"/>
    </location>
</feature>
<sequence length="582" mass="66991">MNVICILYVCQNTTACSLQKIDKDRRIISCLQCFRPQEMLPNHLLRVCMKNQTSEERNAEVERAKKSMKAWTLRGRTWDYNEMVKRYPDEACRQALLEDLRERHFLILNDPKDALAESSPPGAAVETHNKKPAQPTLQDCQRVLRVSKADMLIIHRKLLDQQHVEEDQRTLFRYFCEAILVLRYFQRPEAVRAFKASDWINKTNVDGRIDMEVQSTKQSAKFSITEEDSAMLDAYFLKIRPGCMQDSQDDQGRFFLSKQGLPVGNVTSDLRRLHEQYDLPSFSSQQARRAQITMAYSSSDEPADERRVRKQKRGRGPADQDDRDFGAFLLQFPATASSTPPTKKKRTAAGFPPDRMFYDRWRSVQLAKREELLLSQCSRRPPSVSKVSRLIQKEAWTGNCPCPEDVVAKWRPATRVQVESDPWIITMIQNQKWTGLALKDFGTKGQGVVATEPFAMGSVVCDYHGKVITGAEGRKLVESIKGDMGYLFFFHAAGRDLCVDAETFPCECHPTENTMGRRINHSSKRANLRPVHCMMNFPEGQRDVILFRAKRDIHLCEELLFDYGVKRKSFRGEAINLDWLDE</sequence>
<dbReference type="PANTHER" id="PTHR47306:SF2">
    <property type="entry name" value="CORE-BINDING (CB) DOMAIN-CONTAINING PROTEIN"/>
    <property type="match status" value="1"/>
</dbReference>
<gene>
    <name evidence="3" type="ORF">ABG768_019037</name>
</gene>
<proteinExistence type="predicted"/>
<dbReference type="EMBL" id="JAWDJR010000003">
    <property type="protein sequence ID" value="KAK9977216.1"/>
    <property type="molecule type" value="Genomic_DNA"/>
</dbReference>
<dbReference type="SMART" id="SM00317">
    <property type="entry name" value="SET"/>
    <property type="match status" value="1"/>
</dbReference>
<keyword evidence="4" id="KW-1185">Reference proteome</keyword>
<dbReference type="InterPro" id="IPR001214">
    <property type="entry name" value="SET_dom"/>
</dbReference>
<dbReference type="Pfam" id="PF00856">
    <property type="entry name" value="SET"/>
    <property type="match status" value="1"/>
</dbReference>
<protein>
    <recommendedName>
        <fullName evidence="2">SET domain-containing protein</fullName>
    </recommendedName>
</protein>
<dbReference type="Proteomes" id="UP001479290">
    <property type="component" value="Unassembled WGS sequence"/>
</dbReference>
<evidence type="ECO:0000313" key="3">
    <source>
        <dbReference type="EMBL" id="KAK9977216.1"/>
    </source>
</evidence>
<organism evidence="3 4">
    <name type="scientific">Culter alburnus</name>
    <name type="common">Topmouth culter</name>
    <dbReference type="NCBI Taxonomy" id="194366"/>
    <lineage>
        <taxon>Eukaryota</taxon>
        <taxon>Metazoa</taxon>
        <taxon>Chordata</taxon>
        <taxon>Craniata</taxon>
        <taxon>Vertebrata</taxon>
        <taxon>Euteleostomi</taxon>
        <taxon>Actinopterygii</taxon>
        <taxon>Neopterygii</taxon>
        <taxon>Teleostei</taxon>
        <taxon>Ostariophysi</taxon>
        <taxon>Cypriniformes</taxon>
        <taxon>Xenocyprididae</taxon>
        <taxon>Xenocypridinae</taxon>
        <taxon>Culter</taxon>
    </lineage>
</organism>
<dbReference type="InterPro" id="IPR047266">
    <property type="entry name" value="KMT5A-like_SET"/>
</dbReference>